<dbReference type="SUPFAM" id="SSF53790">
    <property type="entry name" value="Tetrapyrrole methylase"/>
    <property type="match status" value="1"/>
</dbReference>
<evidence type="ECO:0000259" key="7">
    <source>
        <dbReference type="Pfam" id="PF00590"/>
    </source>
</evidence>
<evidence type="ECO:0000256" key="6">
    <source>
        <dbReference type="HAMAP-Rule" id="MF_01877"/>
    </source>
</evidence>
<dbReference type="Gene3D" id="3.30.950.10">
    <property type="entry name" value="Methyltransferase, Cobalt-precorrin-4 Transmethylase, Domain 2"/>
    <property type="match status" value="1"/>
</dbReference>
<keyword evidence="3 6" id="KW-0489">Methyltransferase</keyword>
<name>A0A3N0I0P4_9FIRM</name>
<protein>
    <recommendedName>
        <fullName evidence="6">Ribosomal RNA small subunit methyltransferase I</fullName>
        <ecNumber evidence="6">2.1.1.198</ecNumber>
    </recommendedName>
    <alternativeName>
        <fullName evidence="6">16S rRNA 2'-O-ribose C1402 methyltransferase</fullName>
    </alternativeName>
    <alternativeName>
        <fullName evidence="6">rRNA (cytidine-2'-O-)-methyltransferase RsmI</fullName>
    </alternativeName>
</protein>
<reference evidence="9 10" key="1">
    <citation type="submission" date="2018-11" db="EMBL/GenBank/DDBJ databases">
        <title>Clostridium sp. nov., a member of the family Erysipelotrichaceae isolated from pig faeces.</title>
        <authorList>
            <person name="Chang Y.-H."/>
        </authorList>
    </citation>
    <scope>NUCLEOTIDE SEQUENCE [LARGE SCALE GENOMIC DNA]</scope>
    <source>
        <strain evidence="9 10">YH-panp20</strain>
    </source>
</reference>
<dbReference type="Gene3D" id="3.40.1010.10">
    <property type="entry name" value="Cobalt-precorrin-4 Transmethylase, Domain 1"/>
    <property type="match status" value="1"/>
</dbReference>
<dbReference type="InterPro" id="IPR014777">
    <property type="entry name" value="4pyrrole_Mease_sub1"/>
</dbReference>
<dbReference type="AlphaFoldDB" id="A0A3N0I0P4"/>
<dbReference type="PANTHER" id="PTHR46111:SF1">
    <property type="entry name" value="RIBOSOMAL RNA SMALL SUBUNIT METHYLTRANSFERASE I"/>
    <property type="match status" value="1"/>
</dbReference>
<accession>A0A3N0I0P4</accession>
<dbReference type="Pfam" id="PF00590">
    <property type="entry name" value="TP_methylase"/>
    <property type="match status" value="1"/>
</dbReference>
<keyword evidence="2 6" id="KW-0698">rRNA processing</keyword>
<comment type="function">
    <text evidence="6">Catalyzes the 2'-O-methylation of the ribose of cytidine 1402 (C1402) in 16S rRNA.</text>
</comment>
<dbReference type="HAMAP" id="MF_01877">
    <property type="entry name" value="16SrRNA_methyltr_I"/>
    <property type="match status" value="1"/>
</dbReference>
<evidence type="ECO:0000256" key="2">
    <source>
        <dbReference type="ARBA" id="ARBA00022552"/>
    </source>
</evidence>
<gene>
    <name evidence="6 9" type="primary">rsmI</name>
    <name evidence="9" type="ORF">EDX97_07320</name>
</gene>
<dbReference type="CDD" id="cd11648">
    <property type="entry name" value="RsmI"/>
    <property type="match status" value="1"/>
</dbReference>
<evidence type="ECO:0000313" key="10">
    <source>
        <dbReference type="Proteomes" id="UP000276568"/>
    </source>
</evidence>
<dbReference type="InterPro" id="IPR053910">
    <property type="entry name" value="RsmI_HTH"/>
</dbReference>
<dbReference type="InterPro" id="IPR035996">
    <property type="entry name" value="4pyrrol_Methylase_sf"/>
</dbReference>
<evidence type="ECO:0000313" key="9">
    <source>
        <dbReference type="EMBL" id="RNM30583.1"/>
    </source>
</evidence>
<dbReference type="GO" id="GO:0070677">
    <property type="term" value="F:rRNA (cytosine-2'-O-)-methyltransferase activity"/>
    <property type="evidence" value="ECO:0007669"/>
    <property type="project" value="UniProtKB-UniRule"/>
</dbReference>
<comment type="catalytic activity">
    <reaction evidence="6">
        <text>cytidine(1402) in 16S rRNA + S-adenosyl-L-methionine = 2'-O-methylcytidine(1402) in 16S rRNA + S-adenosyl-L-homocysteine + H(+)</text>
        <dbReference type="Rhea" id="RHEA:42924"/>
        <dbReference type="Rhea" id="RHEA-COMP:10285"/>
        <dbReference type="Rhea" id="RHEA-COMP:10286"/>
        <dbReference type="ChEBI" id="CHEBI:15378"/>
        <dbReference type="ChEBI" id="CHEBI:57856"/>
        <dbReference type="ChEBI" id="CHEBI:59789"/>
        <dbReference type="ChEBI" id="CHEBI:74495"/>
        <dbReference type="ChEBI" id="CHEBI:82748"/>
        <dbReference type="EC" id="2.1.1.198"/>
    </reaction>
</comment>
<dbReference type="PIRSF" id="PIRSF005917">
    <property type="entry name" value="MTase_YraL"/>
    <property type="match status" value="1"/>
</dbReference>
<dbReference type="InterPro" id="IPR018063">
    <property type="entry name" value="SAM_MeTrfase_RsmI_CS"/>
</dbReference>
<dbReference type="NCBIfam" id="TIGR00096">
    <property type="entry name" value="16S rRNA (cytidine(1402)-2'-O)-methyltransferase"/>
    <property type="match status" value="1"/>
</dbReference>
<dbReference type="EMBL" id="RJQC01000002">
    <property type="protein sequence ID" value="RNM30583.1"/>
    <property type="molecule type" value="Genomic_DNA"/>
</dbReference>
<comment type="subcellular location">
    <subcellularLocation>
        <location evidence="6">Cytoplasm</location>
    </subcellularLocation>
</comment>
<dbReference type="EC" id="2.1.1.198" evidence="6"/>
<keyword evidence="1 6" id="KW-0963">Cytoplasm</keyword>
<dbReference type="PROSITE" id="PS01296">
    <property type="entry name" value="RSMI"/>
    <property type="match status" value="1"/>
</dbReference>
<sequence>MIRQKSFVSQRPTVYLVPTPIGNLTELTPRALDILNQVDLVAAEDTRNTRKLLTHYGIHKSLLACHEHNQKVAIPQVLEAIESGKSIAVVSDAGYPLVSDPGQHLVETLIQKEIPVVSISGPNAALDALVASGLPCYHYMFYGFLDNKHNKRVQELETLKAFPYTILFYEAPHRIQTTLTDMLTVLGDRKMVLARELTKVHEEYLRGTISEILDVCEELKGEMVIVMDGYQEEDSFDLDKAVDRVIDLSQTMKLKEACKQVAKETGASKNVLYQEALKRK</sequence>
<dbReference type="PANTHER" id="PTHR46111">
    <property type="entry name" value="RIBOSOMAL RNA SMALL SUBUNIT METHYLTRANSFERASE I"/>
    <property type="match status" value="1"/>
</dbReference>
<evidence type="ECO:0000256" key="4">
    <source>
        <dbReference type="ARBA" id="ARBA00022679"/>
    </source>
</evidence>
<comment type="caution">
    <text evidence="9">The sequence shown here is derived from an EMBL/GenBank/DDBJ whole genome shotgun (WGS) entry which is preliminary data.</text>
</comment>
<dbReference type="FunFam" id="3.40.1010.10:FF:000007">
    <property type="entry name" value="Ribosomal RNA small subunit methyltransferase I"/>
    <property type="match status" value="1"/>
</dbReference>
<comment type="similarity">
    <text evidence="6">Belongs to the methyltransferase superfamily. RsmI family.</text>
</comment>
<dbReference type="RefSeq" id="WP_128520493.1">
    <property type="nucleotide sequence ID" value="NZ_JALFCT010000010.1"/>
</dbReference>
<evidence type="ECO:0000256" key="5">
    <source>
        <dbReference type="ARBA" id="ARBA00022691"/>
    </source>
</evidence>
<dbReference type="InterPro" id="IPR014776">
    <property type="entry name" value="4pyrrole_Mease_sub2"/>
</dbReference>
<evidence type="ECO:0000259" key="8">
    <source>
        <dbReference type="Pfam" id="PF23016"/>
    </source>
</evidence>
<keyword evidence="10" id="KW-1185">Reference proteome</keyword>
<dbReference type="InterPro" id="IPR000878">
    <property type="entry name" value="4pyrrol_Mease"/>
</dbReference>
<feature type="domain" description="Tetrapyrrole methylase" evidence="7">
    <location>
        <begin position="13"/>
        <end position="212"/>
    </location>
</feature>
<evidence type="ECO:0000256" key="3">
    <source>
        <dbReference type="ARBA" id="ARBA00022603"/>
    </source>
</evidence>
<proteinExistence type="inferred from homology"/>
<keyword evidence="5 6" id="KW-0949">S-adenosyl-L-methionine</keyword>
<dbReference type="Proteomes" id="UP000276568">
    <property type="component" value="Unassembled WGS sequence"/>
</dbReference>
<feature type="domain" description="RsmI HTH" evidence="8">
    <location>
        <begin position="247"/>
        <end position="280"/>
    </location>
</feature>
<dbReference type="GO" id="GO:0005737">
    <property type="term" value="C:cytoplasm"/>
    <property type="evidence" value="ECO:0007669"/>
    <property type="project" value="UniProtKB-SubCell"/>
</dbReference>
<dbReference type="InterPro" id="IPR008189">
    <property type="entry name" value="rRNA_ssu_MeTfrase_I"/>
</dbReference>
<dbReference type="Pfam" id="PF23016">
    <property type="entry name" value="RsmI_C"/>
    <property type="match status" value="1"/>
</dbReference>
<dbReference type="OrthoDB" id="9809084at2"/>
<keyword evidence="4 6" id="KW-0808">Transferase</keyword>
<evidence type="ECO:0000256" key="1">
    <source>
        <dbReference type="ARBA" id="ARBA00022490"/>
    </source>
</evidence>
<organism evidence="9 10">
    <name type="scientific">Absicoccus porci</name>
    <dbReference type="NCBI Taxonomy" id="2486576"/>
    <lineage>
        <taxon>Bacteria</taxon>
        <taxon>Bacillati</taxon>
        <taxon>Bacillota</taxon>
        <taxon>Erysipelotrichia</taxon>
        <taxon>Erysipelotrichales</taxon>
        <taxon>Erysipelotrichaceae</taxon>
        <taxon>Absicoccus</taxon>
    </lineage>
</organism>
<dbReference type="FunFam" id="3.30.950.10:FF:000002">
    <property type="entry name" value="Ribosomal RNA small subunit methyltransferase I"/>
    <property type="match status" value="1"/>
</dbReference>